<dbReference type="AlphaFoldDB" id="A0A2L1U7B4"/>
<dbReference type="GO" id="GO:0003677">
    <property type="term" value="F:DNA binding"/>
    <property type="evidence" value="ECO:0007669"/>
    <property type="project" value="UniProtKB-KW"/>
</dbReference>
<name>A0A2L1U7B4_9BACL</name>
<proteinExistence type="predicted"/>
<protein>
    <submittedName>
        <fullName evidence="3">Transposase</fullName>
    </submittedName>
</protein>
<feature type="domain" description="Cas12f1-like TNB" evidence="2">
    <location>
        <begin position="33"/>
        <end position="94"/>
    </location>
</feature>
<keyword evidence="1" id="KW-0238">DNA-binding</keyword>
<evidence type="ECO:0000313" key="4">
    <source>
        <dbReference type="Proteomes" id="UP000239833"/>
    </source>
</evidence>
<evidence type="ECO:0000259" key="2">
    <source>
        <dbReference type="Pfam" id="PF07282"/>
    </source>
</evidence>
<dbReference type="InterPro" id="IPR010095">
    <property type="entry name" value="Cas12f1-like_TNB"/>
</dbReference>
<dbReference type="Proteomes" id="UP000239833">
    <property type="component" value="Plasmid unnamed1"/>
</dbReference>
<evidence type="ECO:0000313" key="3">
    <source>
        <dbReference type="EMBL" id="AVF28812.1"/>
    </source>
</evidence>
<dbReference type="Pfam" id="PF07282">
    <property type="entry name" value="Cas12f1-like_TNB"/>
    <property type="match status" value="1"/>
</dbReference>
<sequence>MVNRYGFIAFEILNVQGMVKNRHLSKSIADAGWSQLVQYTMYKAESAGRVDPRHTSQLCSSCGSIVKKTLSVRVHRCDHCGYTADRDENAARNILQRALAS</sequence>
<evidence type="ECO:0000256" key="1">
    <source>
        <dbReference type="ARBA" id="ARBA00023125"/>
    </source>
</evidence>
<dbReference type="NCBIfam" id="NF040570">
    <property type="entry name" value="guided_TnpB"/>
    <property type="match status" value="1"/>
</dbReference>
<accession>A0A2L1U7B4</accession>
<reference evidence="4" key="1">
    <citation type="submission" date="2017-02" db="EMBL/GenBank/DDBJ databases">
        <title>Delineation of Paenibacillus larvae strains originating from foulbrood outbreaks.</title>
        <authorList>
            <person name="Beims H."/>
            <person name="Bunk B."/>
            <person name="Sproeer C."/>
            <person name="Mohr K.I."/>
            <person name="Pradella S."/>
            <person name="Guenther G."/>
            <person name="Rohde M."/>
            <person name="von der Ohe W."/>
            <person name="Steinert M."/>
        </authorList>
    </citation>
    <scope>NUCLEOTIDE SEQUENCE [LARGE SCALE GENOMIC DNA]</scope>
    <source>
        <strain evidence="4">Eric_III</strain>
        <plasmid evidence="4">Plasmid unnamed1</plasmid>
    </source>
</reference>
<geneLocation type="plasmid" evidence="3">
    <name>unnamed1</name>
</geneLocation>
<dbReference type="EMBL" id="CP019656">
    <property type="protein sequence ID" value="AVF28812.1"/>
    <property type="molecule type" value="Genomic_DNA"/>
</dbReference>
<organism evidence="3 4">
    <name type="scientific">Paenibacillus larvae subsp. larvae</name>
    <dbReference type="NCBI Taxonomy" id="147375"/>
    <lineage>
        <taxon>Bacteria</taxon>
        <taxon>Bacillati</taxon>
        <taxon>Bacillota</taxon>
        <taxon>Bacilli</taxon>
        <taxon>Bacillales</taxon>
        <taxon>Paenibacillaceae</taxon>
        <taxon>Paenibacillus</taxon>
    </lineage>
</organism>
<gene>
    <name evidence="3" type="ORF">ERICIII_04808</name>
</gene>
<dbReference type="STRING" id="147375.BXP28_09350"/>
<keyword evidence="3" id="KW-0614">Plasmid</keyword>